<evidence type="ECO:0000313" key="2">
    <source>
        <dbReference type="EMBL" id="SMQ48819.1"/>
    </source>
</evidence>
<dbReference type="Proteomes" id="UP000215127">
    <property type="component" value="Chromosome 3"/>
</dbReference>
<protein>
    <submittedName>
        <fullName evidence="2">Uncharacterized protein</fullName>
    </submittedName>
</protein>
<feature type="signal peptide" evidence="1">
    <location>
        <begin position="1"/>
        <end position="19"/>
    </location>
</feature>
<gene>
    <name evidence="2" type="ORF">ZT3D7_G3969</name>
</gene>
<feature type="chain" id="PRO_5013163476" evidence="1">
    <location>
        <begin position="20"/>
        <end position="74"/>
    </location>
</feature>
<keyword evidence="1" id="KW-0732">Signal</keyword>
<proteinExistence type="predicted"/>
<name>A0A1X7RN39_ZYMT9</name>
<dbReference type="EMBL" id="LT853694">
    <property type="protein sequence ID" value="SMQ48819.1"/>
    <property type="molecule type" value="Genomic_DNA"/>
</dbReference>
<accession>A0A1X7RN39</accession>
<evidence type="ECO:0000256" key="1">
    <source>
        <dbReference type="SAM" id="SignalP"/>
    </source>
</evidence>
<evidence type="ECO:0000313" key="3">
    <source>
        <dbReference type="Proteomes" id="UP000215127"/>
    </source>
</evidence>
<sequence>MQISQVSILILSVVSTVFASGSCRDLGRPPAICDFGGGHLFPCASDSPCEHRNDPCNVDSRNHKQAVCKGQKRG</sequence>
<reference evidence="2 3" key="1">
    <citation type="submission" date="2016-06" db="EMBL/GenBank/DDBJ databases">
        <authorList>
            <person name="Kjaerup R.B."/>
            <person name="Dalgaard T.S."/>
            <person name="Juul-Madsen H.R."/>
        </authorList>
    </citation>
    <scope>NUCLEOTIDE SEQUENCE [LARGE SCALE GENOMIC DNA]</scope>
</reference>
<organism evidence="2 3">
    <name type="scientific">Zymoseptoria tritici (strain ST99CH_3D7)</name>
    <dbReference type="NCBI Taxonomy" id="1276538"/>
    <lineage>
        <taxon>Eukaryota</taxon>
        <taxon>Fungi</taxon>
        <taxon>Dikarya</taxon>
        <taxon>Ascomycota</taxon>
        <taxon>Pezizomycotina</taxon>
        <taxon>Dothideomycetes</taxon>
        <taxon>Dothideomycetidae</taxon>
        <taxon>Mycosphaerellales</taxon>
        <taxon>Mycosphaerellaceae</taxon>
        <taxon>Zymoseptoria</taxon>
    </lineage>
</organism>
<keyword evidence="3" id="KW-1185">Reference proteome</keyword>
<dbReference type="AlphaFoldDB" id="A0A1X7RN39"/>